<evidence type="ECO:0000259" key="1">
    <source>
        <dbReference type="PROSITE" id="PS50181"/>
    </source>
</evidence>
<dbReference type="OrthoDB" id="2635672at2759"/>
<proteinExistence type="predicted"/>
<dbReference type="Gene3D" id="3.80.10.10">
    <property type="entry name" value="Ribonuclease Inhibitor"/>
    <property type="match status" value="1"/>
</dbReference>
<dbReference type="InterPro" id="IPR032675">
    <property type="entry name" value="LRR_dom_sf"/>
</dbReference>
<gene>
    <name evidence="2" type="ORF">P691DRAFT_756701</name>
</gene>
<dbReference type="AlphaFoldDB" id="A0A9P5XKI0"/>
<dbReference type="Proteomes" id="UP000807342">
    <property type="component" value="Unassembled WGS sequence"/>
</dbReference>
<evidence type="ECO:0000313" key="2">
    <source>
        <dbReference type="EMBL" id="KAF9452097.1"/>
    </source>
</evidence>
<dbReference type="SUPFAM" id="SSF81383">
    <property type="entry name" value="F-box domain"/>
    <property type="match status" value="1"/>
</dbReference>
<organism evidence="2 3">
    <name type="scientific">Macrolepiota fuliginosa MF-IS2</name>
    <dbReference type="NCBI Taxonomy" id="1400762"/>
    <lineage>
        <taxon>Eukaryota</taxon>
        <taxon>Fungi</taxon>
        <taxon>Dikarya</taxon>
        <taxon>Basidiomycota</taxon>
        <taxon>Agaricomycotina</taxon>
        <taxon>Agaricomycetes</taxon>
        <taxon>Agaricomycetidae</taxon>
        <taxon>Agaricales</taxon>
        <taxon>Agaricineae</taxon>
        <taxon>Agaricaceae</taxon>
        <taxon>Macrolepiota</taxon>
    </lineage>
</organism>
<sequence length="505" mass="57243">MAILSDLPVEMLEQVLDPLGDTDLLHLAKVNRTLNSLALKEFFKQAKIDYLHGHIYVNKYNEDNPWEYRHLHTSLVLHALCLCLDASIKNITTLSIFLGRAVKMVLEVQHLTRFICQLESLGSLALHITDRDYGSGTPWTKSFGLLFDVAQSKGVDGLHIYELEPQVTPQSLRARSSSQVLEARRELSFLVVSEHFAELWRQLWGSARDDNPNHSSSIRTIRLSSMLLSHVFFRHTIDILRAHKKTICELILDQVAMDWEYWFYLLDELRFPSLKQFTFKSPSIKDSEDPTFPNLRTFVPFLRRHRNITYLDLNHLPQGGSDHWRSLPVMPNLKVLLAHATVAATLLQRPENSRNLEFLELYSQPTLINHSNPMISSCIWGFDLALAAIASNAQLPVKVSLHLETSIDLCGWIGGRASDIRSAGVVRRLTQVHELAILLGRGPLLGMDFLIDVLPKWLGLFPALEDLSLSLYDKGDRSYISAIADSCPRLKSFEVNGVDILPAQG</sequence>
<name>A0A9P5XKI0_9AGAR</name>
<dbReference type="Pfam" id="PF00646">
    <property type="entry name" value="F-box"/>
    <property type="match status" value="1"/>
</dbReference>
<dbReference type="EMBL" id="MU151075">
    <property type="protein sequence ID" value="KAF9452097.1"/>
    <property type="molecule type" value="Genomic_DNA"/>
</dbReference>
<dbReference type="InterPro" id="IPR001810">
    <property type="entry name" value="F-box_dom"/>
</dbReference>
<keyword evidence="3" id="KW-1185">Reference proteome</keyword>
<reference evidence="2" key="1">
    <citation type="submission" date="2020-11" db="EMBL/GenBank/DDBJ databases">
        <authorList>
            <consortium name="DOE Joint Genome Institute"/>
            <person name="Ahrendt S."/>
            <person name="Riley R."/>
            <person name="Andreopoulos W."/>
            <person name="Labutti K."/>
            <person name="Pangilinan J."/>
            <person name="Ruiz-Duenas F.J."/>
            <person name="Barrasa J.M."/>
            <person name="Sanchez-Garcia M."/>
            <person name="Camarero S."/>
            <person name="Miyauchi S."/>
            <person name="Serrano A."/>
            <person name="Linde D."/>
            <person name="Babiker R."/>
            <person name="Drula E."/>
            <person name="Ayuso-Fernandez I."/>
            <person name="Pacheco R."/>
            <person name="Padilla G."/>
            <person name="Ferreira P."/>
            <person name="Barriuso J."/>
            <person name="Kellner H."/>
            <person name="Castanera R."/>
            <person name="Alfaro M."/>
            <person name="Ramirez L."/>
            <person name="Pisabarro A.G."/>
            <person name="Kuo A."/>
            <person name="Tritt A."/>
            <person name="Lipzen A."/>
            <person name="He G."/>
            <person name="Yan M."/>
            <person name="Ng V."/>
            <person name="Cullen D."/>
            <person name="Martin F."/>
            <person name="Rosso M.-N."/>
            <person name="Henrissat B."/>
            <person name="Hibbett D."/>
            <person name="Martinez A.T."/>
            <person name="Grigoriev I.V."/>
        </authorList>
    </citation>
    <scope>NUCLEOTIDE SEQUENCE</scope>
    <source>
        <strain evidence="2">MF-IS2</strain>
    </source>
</reference>
<evidence type="ECO:0000313" key="3">
    <source>
        <dbReference type="Proteomes" id="UP000807342"/>
    </source>
</evidence>
<protein>
    <recommendedName>
        <fullName evidence="1">F-box domain-containing protein</fullName>
    </recommendedName>
</protein>
<accession>A0A9P5XKI0</accession>
<comment type="caution">
    <text evidence="2">The sequence shown here is derived from an EMBL/GenBank/DDBJ whole genome shotgun (WGS) entry which is preliminary data.</text>
</comment>
<dbReference type="InterPro" id="IPR036047">
    <property type="entry name" value="F-box-like_dom_sf"/>
</dbReference>
<dbReference type="SMART" id="SM00256">
    <property type="entry name" value="FBOX"/>
    <property type="match status" value="1"/>
</dbReference>
<dbReference type="SUPFAM" id="SSF52047">
    <property type="entry name" value="RNI-like"/>
    <property type="match status" value="1"/>
</dbReference>
<feature type="domain" description="F-box" evidence="1">
    <location>
        <begin position="1"/>
        <end position="46"/>
    </location>
</feature>
<dbReference type="PROSITE" id="PS50181">
    <property type="entry name" value="FBOX"/>
    <property type="match status" value="1"/>
</dbReference>